<organism evidence="2 3">
    <name type="scientific">Jaapia argillacea MUCL 33604</name>
    <dbReference type="NCBI Taxonomy" id="933084"/>
    <lineage>
        <taxon>Eukaryota</taxon>
        <taxon>Fungi</taxon>
        <taxon>Dikarya</taxon>
        <taxon>Basidiomycota</taxon>
        <taxon>Agaricomycotina</taxon>
        <taxon>Agaricomycetes</taxon>
        <taxon>Agaricomycetidae</taxon>
        <taxon>Jaapiales</taxon>
        <taxon>Jaapiaceae</taxon>
        <taxon>Jaapia</taxon>
    </lineage>
</organism>
<dbReference type="InParanoid" id="A0A067P329"/>
<name>A0A067P329_9AGAM</name>
<protein>
    <submittedName>
        <fullName evidence="2">Uncharacterized protein</fullName>
    </submittedName>
</protein>
<feature type="region of interest" description="Disordered" evidence="1">
    <location>
        <begin position="28"/>
        <end position="58"/>
    </location>
</feature>
<proteinExistence type="predicted"/>
<dbReference type="HOGENOM" id="CLU_1759090_0_0_1"/>
<feature type="compositionally biased region" description="Low complexity" evidence="1">
    <location>
        <begin position="36"/>
        <end position="49"/>
    </location>
</feature>
<evidence type="ECO:0000256" key="1">
    <source>
        <dbReference type="SAM" id="MobiDB-lite"/>
    </source>
</evidence>
<accession>A0A067P329</accession>
<dbReference type="EMBL" id="KL197789">
    <property type="protein sequence ID" value="KDQ49328.1"/>
    <property type="molecule type" value="Genomic_DNA"/>
</dbReference>
<dbReference type="Proteomes" id="UP000027265">
    <property type="component" value="Unassembled WGS sequence"/>
</dbReference>
<dbReference type="AlphaFoldDB" id="A0A067P329"/>
<evidence type="ECO:0000313" key="2">
    <source>
        <dbReference type="EMBL" id="KDQ49328.1"/>
    </source>
</evidence>
<reference evidence="3" key="1">
    <citation type="journal article" date="2014" name="Proc. Natl. Acad. Sci. U.S.A.">
        <title>Extensive sampling of basidiomycete genomes demonstrates inadequacy of the white-rot/brown-rot paradigm for wood decay fungi.</title>
        <authorList>
            <person name="Riley R."/>
            <person name="Salamov A.A."/>
            <person name="Brown D.W."/>
            <person name="Nagy L.G."/>
            <person name="Floudas D."/>
            <person name="Held B.W."/>
            <person name="Levasseur A."/>
            <person name="Lombard V."/>
            <person name="Morin E."/>
            <person name="Otillar R."/>
            <person name="Lindquist E.A."/>
            <person name="Sun H."/>
            <person name="LaButti K.M."/>
            <person name="Schmutz J."/>
            <person name="Jabbour D."/>
            <person name="Luo H."/>
            <person name="Baker S.E."/>
            <person name="Pisabarro A.G."/>
            <person name="Walton J.D."/>
            <person name="Blanchette R.A."/>
            <person name="Henrissat B."/>
            <person name="Martin F."/>
            <person name="Cullen D."/>
            <person name="Hibbett D.S."/>
            <person name="Grigoriev I.V."/>
        </authorList>
    </citation>
    <scope>NUCLEOTIDE SEQUENCE [LARGE SCALE GENOMIC DNA]</scope>
    <source>
        <strain evidence="3">MUCL 33604</strain>
    </source>
</reference>
<keyword evidence="3" id="KW-1185">Reference proteome</keyword>
<sequence>MWKRSVGAGLIGMGRGCVDRCFISQSQTSARRNRNQTPSPSTSSTQKPTMFSDPLRPPASSNFRALRPHLYSLSIASEVNLRVEYPASKDAVGTRERPACQDMVPLCAGKWMVHVKSFQDRIWKSHCRRVLSLGNSILELIKSLPSPR</sequence>
<gene>
    <name evidence="2" type="ORF">JAAARDRAFT_661131</name>
</gene>
<evidence type="ECO:0000313" key="3">
    <source>
        <dbReference type="Proteomes" id="UP000027265"/>
    </source>
</evidence>